<reference evidence="1 2" key="1">
    <citation type="journal article" date="2013" name="Proc. Natl. Acad. Sci. U.S.A.">
        <title>Twelve previously unknown phage genera are ubiquitous in global oceans.</title>
        <authorList>
            <person name="Holmfeldt K."/>
            <person name="Solonenko N."/>
            <person name="Shah M."/>
            <person name="Corrier K."/>
            <person name="Riemann L."/>
            <person name="Verberkmoes N.C."/>
            <person name="Sullivan M.B."/>
        </authorList>
    </citation>
    <scope>NUCLEOTIDE SEQUENCE [LARGE SCALE GENOMIC DNA]</scope>
    <source>
        <strain evidence="1">Phi19:1</strain>
    </source>
</reference>
<dbReference type="GeneID" id="16880886"/>
<dbReference type="KEGG" id="vg:16880886"/>
<keyword evidence="2" id="KW-1185">Reference proteome</keyword>
<gene>
    <name evidence="1" type="ORF">Phi19:1_gp071</name>
</gene>
<sequence length="73" mass="8423">MDDTRERPIDVAIDMINKTGKENAILIASNAIDQKRRETPTSISTVSWVEELEYLKKVKKCIEILNKYSKLIN</sequence>
<reference evidence="2" key="2">
    <citation type="submission" date="2013-03" db="EMBL/GenBank/DDBJ databases">
        <title>The Cellulophaga phages: a novel, diverse, and globally ubiquitous model system.</title>
        <authorList>
            <person name="Holmfeldt K."/>
            <person name="Solonenko N."/>
            <person name="Shah M."/>
            <person name="Corrier K."/>
            <person name="Riemann L."/>
            <person name="VerBerkmoes N.C."/>
            <person name="Sullivan M.B."/>
        </authorList>
    </citation>
    <scope>NUCLEOTIDE SEQUENCE [LARGE SCALE GENOMIC DNA]</scope>
</reference>
<name>R9ZW87_9CAUD</name>
<evidence type="ECO:0000313" key="1">
    <source>
        <dbReference type="EMBL" id="AGO47361.1"/>
    </source>
</evidence>
<organism evidence="1 2">
    <name type="scientific">Cellulophaga phage phi19:1</name>
    <dbReference type="NCBI Taxonomy" id="1327970"/>
    <lineage>
        <taxon>Viruses</taxon>
        <taxon>Duplodnaviria</taxon>
        <taxon>Heunggongvirae</taxon>
        <taxon>Uroviricota</taxon>
        <taxon>Caudoviricetes</taxon>
        <taxon>Assiduviridae</taxon>
        <taxon>Cellubavirus</taxon>
        <taxon>Cellubavirus phi19una</taxon>
    </lineage>
</organism>
<dbReference type="RefSeq" id="YP_008241764.1">
    <property type="nucleotide sequence ID" value="NC_021799.1"/>
</dbReference>
<evidence type="ECO:0000313" key="2">
    <source>
        <dbReference type="Proteomes" id="UP000014730"/>
    </source>
</evidence>
<dbReference type="Proteomes" id="UP000014730">
    <property type="component" value="Segment"/>
</dbReference>
<protein>
    <submittedName>
        <fullName evidence="1">Uncharacterized protein</fullName>
    </submittedName>
</protein>
<proteinExistence type="predicted"/>
<accession>R9ZW87</accession>
<dbReference type="EMBL" id="KC821607">
    <property type="protein sequence ID" value="AGO47361.1"/>
    <property type="molecule type" value="Genomic_DNA"/>
</dbReference>